<proteinExistence type="predicted"/>
<name>A0ABY9TMI1_9GAMM</name>
<dbReference type="RefSeq" id="WP_348389109.1">
    <property type="nucleotide sequence ID" value="NZ_CP134146.1"/>
</dbReference>
<dbReference type="Proteomes" id="UP001248581">
    <property type="component" value="Chromosome"/>
</dbReference>
<sequence>MCKIINRANDSAFTVKDAYATYIAHKDKIYYENTYKCVTGKIGPCTAVGLRFTNRVGMKHCHPGAGKTQGIEANALDIEKRAGKVLKNIYIFGPDAEDYAKSLSKKFTGVDIYWLYKNGFVNDGILQVNTQDGEFTARAHANGKCYTSDDFTKLV</sequence>
<organism evidence="1 2">
    <name type="scientific">Thalassotalea nanhaiensis</name>
    <dbReference type="NCBI Taxonomy" id="3065648"/>
    <lineage>
        <taxon>Bacteria</taxon>
        <taxon>Pseudomonadati</taxon>
        <taxon>Pseudomonadota</taxon>
        <taxon>Gammaproteobacteria</taxon>
        <taxon>Alteromonadales</taxon>
        <taxon>Colwelliaceae</taxon>
        <taxon>Thalassotalea</taxon>
    </lineage>
</organism>
<evidence type="ECO:0000313" key="2">
    <source>
        <dbReference type="Proteomes" id="UP001248581"/>
    </source>
</evidence>
<reference evidence="2" key="1">
    <citation type="submission" date="2023-09" db="EMBL/GenBank/DDBJ databases">
        <authorList>
            <person name="Li S."/>
            <person name="Li X."/>
            <person name="Zhang C."/>
            <person name="Zhao Z."/>
        </authorList>
    </citation>
    <scope>NUCLEOTIDE SEQUENCE [LARGE SCALE GENOMIC DNA]</scope>
    <source>
        <strain evidence="2">SQ345</strain>
    </source>
</reference>
<evidence type="ECO:0000313" key="1">
    <source>
        <dbReference type="EMBL" id="WNC69967.1"/>
    </source>
</evidence>
<accession>A0ABY9TMI1</accession>
<dbReference type="EMBL" id="CP134146">
    <property type="protein sequence ID" value="WNC69967.1"/>
    <property type="molecule type" value="Genomic_DNA"/>
</dbReference>
<protein>
    <submittedName>
        <fullName evidence="1">Uncharacterized protein</fullName>
    </submittedName>
</protein>
<gene>
    <name evidence="1" type="ORF">RI845_07470</name>
</gene>
<keyword evidence="2" id="KW-1185">Reference proteome</keyword>